<dbReference type="Pfam" id="PF00641">
    <property type="entry name" value="Zn_ribbon_RanBP"/>
    <property type="match status" value="4"/>
</dbReference>
<feature type="compositionally biased region" description="Polar residues" evidence="21">
    <location>
        <begin position="23"/>
        <end position="32"/>
    </location>
</feature>
<feature type="region of interest" description="Disordered" evidence="21">
    <location>
        <begin position="1478"/>
        <end position="1499"/>
    </location>
</feature>
<evidence type="ECO:0000256" key="21">
    <source>
        <dbReference type="SAM" id="MobiDB-lite"/>
    </source>
</evidence>
<feature type="region of interest" description="Disordered" evidence="21">
    <location>
        <begin position="188"/>
        <end position="220"/>
    </location>
</feature>
<dbReference type="InterPro" id="IPR001876">
    <property type="entry name" value="Znf_RanBP2"/>
</dbReference>
<evidence type="ECO:0000256" key="3">
    <source>
        <dbReference type="ARBA" id="ARBA00004567"/>
    </source>
</evidence>
<feature type="region of interest" description="Disordered" evidence="21">
    <location>
        <begin position="677"/>
        <end position="703"/>
    </location>
</feature>
<dbReference type="OrthoDB" id="79830at2759"/>
<dbReference type="FunFam" id="4.10.1060.10:FF:000001">
    <property type="entry name" value="Nuclear pore complex protein Nup153"/>
    <property type="match status" value="4"/>
</dbReference>
<evidence type="ECO:0000256" key="5">
    <source>
        <dbReference type="ARBA" id="ARBA00022723"/>
    </source>
</evidence>
<feature type="compositionally biased region" description="Basic and acidic residues" evidence="21">
    <location>
        <begin position="466"/>
        <end position="478"/>
    </location>
</feature>
<keyword evidence="7 20" id="KW-0863">Zinc-finger</keyword>
<feature type="compositionally biased region" description="Polar residues" evidence="21">
    <location>
        <begin position="90"/>
        <end position="102"/>
    </location>
</feature>
<proteinExistence type="inferred from homology"/>
<comment type="cofactor">
    <cofactor evidence="1">
        <name>Zn(2+)</name>
        <dbReference type="ChEBI" id="CHEBI:29105"/>
    </cofactor>
</comment>
<feature type="region of interest" description="Disordered" evidence="21">
    <location>
        <begin position="1063"/>
        <end position="1134"/>
    </location>
</feature>
<feature type="region of interest" description="Disordered" evidence="21">
    <location>
        <begin position="912"/>
        <end position="931"/>
    </location>
</feature>
<dbReference type="InterPro" id="IPR013913">
    <property type="entry name" value="Nup153_N"/>
</dbReference>
<feature type="region of interest" description="Disordered" evidence="21">
    <location>
        <begin position="52"/>
        <end position="102"/>
    </location>
</feature>
<evidence type="ECO:0000256" key="20">
    <source>
        <dbReference type="PROSITE-ProRule" id="PRU00322"/>
    </source>
</evidence>
<feature type="compositionally biased region" description="Low complexity" evidence="21">
    <location>
        <begin position="507"/>
        <end position="516"/>
    </location>
</feature>
<feature type="domain" description="RanBP2-type" evidence="22">
    <location>
        <begin position="860"/>
        <end position="889"/>
    </location>
</feature>
<feature type="compositionally biased region" description="Low complexity" evidence="21">
    <location>
        <begin position="347"/>
        <end position="358"/>
    </location>
</feature>
<keyword evidence="6" id="KW-0677">Repeat</keyword>
<dbReference type="KEGG" id="pki:111832807"/>
<feature type="domain" description="RanBP2-type" evidence="22">
    <location>
        <begin position="655"/>
        <end position="684"/>
    </location>
</feature>
<feature type="compositionally biased region" description="Polar residues" evidence="21">
    <location>
        <begin position="198"/>
        <end position="207"/>
    </location>
</feature>
<evidence type="ECO:0000256" key="18">
    <source>
        <dbReference type="ARBA" id="ARBA00078197"/>
    </source>
</evidence>
<feature type="compositionally biased region" description="Polar residues" evidence="21">
    <location>
        <begin position="622"/>
        <end position="631"/>
    </location>
</feature>
<feature type="compositionally biased region" description="Basic and acidic residues" evidence="21">
    <location>
        <begin position="962"/>
        <end position="971"/>
    </location>
</feature>
<reference evidence="23" key="1">
    <citation type="submission" date="2025-08" db="UniProtKB">
        <authorList>
            <consortium name="Ensembl"/>
        </authorList>
    </citation>
    <scope>IDENTIFICATION</scope>
</reference>
<dbReference type="SMART" id="SM00547">
    <property type="entry name" value="ZnF_RBZ"/>
    <property type="match status" value="4"/>
</dbReference>
<keyword evidence="4" id="KW-0813">Transport</keyword>
<feature type="region of interest" description="Disordered" evidence="21">
    <location>
        <begin position="507"/>
        <end position="530"/>
    </location>
</feature>
<dbReference type="GO" id="GO:0006606">
    <property type="term" value="P:protein import into nucleus"/>
    <property type="evidence" value="ECO:0007669"/>
    <property type="project" value="TreeGrafter"/>
</dbReference>
<evidence type="ECO:0000256" key="11">
    <source>
        <dbReference type="ARBA" id="ARBA00023010"/>
    </source>
</evidence>
<organism evidence="23 24">
    <name type="scientific">Paramormyrops kingsleyae</name>
    <dbReference type="NCBI Taxonomy" id="1676925"/>
    <lineage>
        <taxon>Eukaryota</taxon>
        <taxon>Metazoa</taxon>
        <taxon>Chordata</taxon>
        <taxon>Craniata</taxon>
        <taxon>Vertebrata</taxon>
        <taxon>Euteleostomi</taxon>
        <taxon>Actinopterygii</taxon>
        <taxon>Neopterygii</taxon>
        <taxon>Teleostei</taxon>
        <taxon>Osteoglossocephala</taxon>
        <taxon>Osteoglossomorpha</taxon>
        <taxon>Osteoglossiformes</taxon>
        <taxon>Mormyridae</taxon>
        <taxon>Paramormyrops</taxon>
    </lineage>
</organism>
<reference evidence="23" key="2">
    <citation type="submission" date="2025-09" db="UniProtKB">
        <authorList>
            <consortium name="Ensembl"/>
        </authorList>
    </citation>
    <scope>IDENTIFICATION</scope>
</reference>
<feature type="region of interest" description="Disordered" evidence="21">
    <location>
        <begin position="398"/>
        <end position="481"/>
    </location>
</feature>
<feature type="compositionally biased region" description="Low complexity" evidence="21">
    <location>
        <begin position="429"/>
        <end position="449"/>
    </location>
</feature>
<comment type="subcellular location">
    <subcellularLocation>
        <location evidence="2">Nucleus membrane</location>
    </subcellularLocation>
    <subcellularLocation>
        <location evidence="3">Nucleus</location>
        <location evidence="3">Nuclear pore complex</location>
    </subcellularLocation>
</comment>
<feature type="region of interest" description="Disordered" evidence="21">
    <location>
        <begin position="1511"/>
        <end position="1536"/>
    </location>
</feature>
<keyword evidence="12" id="KW-0238">DNA-binding</keyword>
<dbReference type="CTD" id="9972"/>
<keyword evidence="8" id="KW-0509">mRNA transport</keyword>
<feature type="region of interest" description="Disordered" evidence="21">
    <location>
        <begin position="1174"/>
        <end position="1234"/>
    </location>
</feature>
<dbReference type="GO" id="GO:0017056">
    <property type="term" value="F:structural constituent of nuclear pore"/>
    <property type="evidence" value="ECO:0007669"/>
    <property type="project" value="TreeGrafter"/>
</dbReference>
<dbReference type="Ensembl" id="ENSPKIT00000039249.1">
    <property type="protein sequence ID" value="ENSPKIP00000014794.1"/>
    <property type="gene ID" value="ENSPKIG00000001734.1"/>
</dbReference>
<dbReference type="InterPro" id="IPR036443">
    <property type="entry name" value="Znf_RanBP2_sf"/>
</dbReference>
<evidence type="ECO:0000256" key="12">
    <source>
        <dbReference type="ARBA" id="ARBA00023125"/>
    </source>
</evidence>
<feature type="region of interest" description="Disordered" evidence="21">
    <location>
        <begin position="343"/>
        <end position="382"/>
    </location>
</feature>
<feature type="domain" description="RanBP2-type" evidence="22">
    <location>
        <begin position="798"/>
        <end position="827"/>
    </location>
</feature>
<dbReference type="PANTHER" id="PTHR23193">
    <property type="entry name" value="NUCLEAR PORE COMPLEX PROTEIN NUP"/>
    <property type="match status" value="1"/>
</dbReference>
<evidence type="ECO:0000256" key="1">
    <source>
        <dbReference type="ARBA" id="ARBA00001947"/>
    </source>
</evidence>
<keyword evidence="11" id="KW-0811">Translocation</keyword>
<dbReference type="GO" id="GO:0031965">
    <property type="term" value="C:nuclear membrane"/>
    <property type="evidence" value="ECO:0007669"/>
    <property type="project" value="UniProtKB-SubCell"/>
</dbReference>
<evidence type="ECO:0000313" key="23">
    <source>
        <dbReference type="Ensembl" id="ENSPKIP00000014794.1"/>
    </source>
</evidence>
<accession>A0A3B3R952</accession>
<dbReference type="GeneTree" id="ENSGT00940000153253"/>
<dbReference type="GO" id="GO:0051028">
    <property type="term" value="P:mRNA transport"/>
    <property type="evidence" value="ECO:0007669"/>
    <property type="project" value="UniProtKB-KW"/>
</dbReference>
<evidence type="ECO:0000256" key="10">
    <source>
        <dbReference type="ARBA" id="ARBA00022927"/>
    </source>
</evidence>
<keyword evidence="15" id="KW-0539">Nucleus</keyword>
<feature type="region of interest" description="Disordered" evidence="21">
    <location>
        <begin position="1372"/>
        <end position="1440"/>
    </location>
</feature>
<feature type="compositionally biased region" description="Pro residues" evidence="21">
    <location>
        <begin position="1313"/>
        <end position="1322"/>
    </location>
</feature>
<keyword evidence="5" id="KW-0479">Metal-binding</keyword>
<feature type="compositionally biased region" description="Basic residues" evidence="21">
    <location>
        <begin position="1524"/>
        <end position="1536"/>
    </location>
</feature>
<feature type="compositionally biased region" description="Polar residues" evidence="21">
    <location>
        <begin position="681"/>
        <end position="696"/>
    </location>
</feature>
<feature type="region of interest" description="Disordered" evidence="21">
    <location>
        <begin position="121"/>
        <end position="161"/>
    </location>
</feature>
<dbReference type="GO" id="GO:0006405">
    <property type="term" value="P:RNA export from nucleus"/>
    <property type="evidence" value="ECO:0007669"/>
    <property type="project" value="TreeGrafter"/>
</dbReference>
<dbReference type="Proteomes" id="UP000261540">
    <property type="component" value="Unplaced"/>
</dbReference>
<evidence type="ECO:0000256" key="15">
    <source>
        <dbReference type="ARBA" id="ARBA00023242"/>
    </source>
</evidence>
<feature type="compositionally biased region" description="Polar residues" evidence="21">
    <location>
        <begin position="1511"/>
        <end position="1523"/>
    </location>
</feature>
<feature type="compositionally biased region" description="Low complexity" evidence="21">
    <location>
        <begin position="1192"/>
        <end position="1234"/>
    </location>
</feature>
<feature type="region of interest" description="Disordered" evidence="21">
    <location>
        <begin position="1303"/>
        <end position="1322"/>
    </location>
</feature>
<dbReference type="GO" id="GO:0003677">
    <property type="term" value="F:DNA binding"/>
    <property type="evidence" value="ECO:0007669"/>
    <property type="project" value="UniProtKB-KW"/>
</dbReference>
<feature type="compositionally biased region" description="Polar residues" evidence="21">
    <location>
        <begin position="64"/>
        <end position="74"/>
    </location>
</feature>
<keyword evidence="10" id="KW-0653">Protein transport</keyword>
<feature type="region of interest" description="Disordered" evidence="21">
    <location>
        <begin position="1008"/>
        <end position="1041"/>
    </location>
</feature>
<evidence type="ECO:0000256" key="13">
    <source>
        <dbReference type="ARBA" id="ARBA00023132"/>
    </source>
</evidence>
<evidence type="ECO:0000256" key="17">
    <source>
        <dbReference type="ARBA" id="ARBA00068609"/>
    </source>
</evidence>
<evidence type="ECO:0000256" key="8">
    <source>
        <dbReference type="ARBA" id="ARBA00022816"/>
    </source>
</evidence>
<keyword evidence="9" id="KW-0862">Zinc</keyword>
<evidence type="ECO:0000259" key="22">
    <source>
        <dbReference type="PROSITE" id="PS50199"/>
    </source>
</evidence>
<keyword evidence="13" id="KW-0906">Nuclear pore complex</keyword>
<evidence type="ECO:0000256" key="7">
    <source>
        <dbReference type="ARBA" id="ARBA00022771"/>
    </source>
</evidence>
<feature type="region of interest" description="Disordered" evidence="21">
    <location>
        <begin position="954"/>
        <end position="982"/>
    </location>
</feature>
<feature type="compositionally biased region" description="Gly residues" evidence="21">
    <location>
        <begin position="54"/>
        <end position="63"/>
    </location>
</feature>
<evidence type="ECO:0000256" key="19">
    <source>
        <dbReference type="ARBA" id="ARBA00079437"/>
    </source>
</evidence>
<feature type="compositionally biased region" description="Polar residues" evidence="21">
    <location>
        <begin position="1008"/>
        <end position="1035"/>
    </location>
</feature>
<protein>
    <recommendedName>
        <fullName evidence="17">Nuclear pore complex protein Nup153</fullName>
    </recommendedName>
    <alternativeName>
        <fullName evidence="19">153 kDa nucleoporin</fullName>
    </alternativeName>
    <alternativeName>
        <fullName evidence="18">Nucleoporin Nup153</fullName>
    </alternativeName>
</protein>
<keyword evidence="24" id="KW-1185">Reference proteome</keyword>
<dbReference type="STRING" id="1676925.ENSPKIP00000014794"/>
<feature type="compositionally biased region" description="Low complexity" evidence="21">
    <location>
        <begin position="1388"/>
        <end position="1408"/>
    </location>
</feature>
<dbReference type="PROSITE" id="PS50199">
    <property type="entry name" value="ZF_RANBP2_2"/>
    <property type="match status" value="4"/>
</dbReference>
<feature type="compositionally biased region" description="Polar residues" evidence="21">
    <location>
        <begin position="401"/>
        <end position="411"/>
    </location>
</feature>
<feature type="region of interest" description="Disordered" evidence="21">
    <location>
        <begin position="617"/>
        <end position="650"/>
    </location>
</feature>
<dbReference type="GO" id="GO:0008270">
    <property type="term" value="F:zinc ion binding"/>
    <property type="evidence" value="ECO:0007669"/>
    <property type="project" value="UniProtKB-KW"/>
</dbReference>
<dbReference type="Gene3D" id="4.10.1060.10">
    <property type="entry name" value="Zinc finger, RanBP2-type"/>
    <property type="match status" value="4"/>
</dbReference>
<evidence type="ECO:0000256" key="14">
    <source>
        <dbReference type="ARBA" id="ARBA00023136"/>
    </source>
</evidence>
<evidence type="ECO:0000256" key="2">
    <source>
        <dbReference type="ARBA" id="ARBA00004126"/>
    </source>
</evidence>
<feature type="region of interest" description="Disordered" evidence="21">
    <location>
        <begin position="1"/>
        <end position="32"/>
    </location>
</feature>
<comment type="similarity">
    <text evidence="16">Belongs to the NUP153 family.</text>
</comment>
<dbReference type="PROSITE" id="PS01358">
    <property type="entry name" value="ZF_RANBP2_1"/>
    <property type="match status" value="4"/>
</dbReference>
<evidence type="ECO:0000313" key="24">
    <source>
        <dbReference type="Proteomes" id="UP000261540"/>
    </source>
</evidence>
<dbReference type="GO" id="GO:0008139">
    <property type="term" value="F:nuclear localization sequence binding"/>
    <property type="evidence" value="ECO:0007669"/>
    <property type="project" value="TreeGrafter"/>
</dbReference>
<evidence type="ECO:0000256" key="4">
    <source>
        <dbReference type="ARBA" id="ARBA00022448"/>
    </source>
</evidence>
<feature type="domain" description="RanBP2-type" evidence="22">
    <location>
        <begin position="714"/>
        <end position="743"/>
    </location>
</feature>
<dbReference type="Pfam" id="PF08604">
    <property type="entry name" value="Nup153"/>
    <property type="match status" value="1"/>
</dbReference>
<feature type="compositionally biased region" description="Gly residues" evidence="21">
    <location>
        <begin position="972"/>
        <end position="982"/>
    </location>
</feature>
<dbReference type="GO" id="GO:0005643">
    <property type="term" value="C:nuclear pore"/>
    <property type="evidence" value="ECO:0007669"/>
    <property type="project" value="UniProtKB-SubCell"/>
</dbReference>
<dbReference type="GO" id="GO:0001525">
    <property type="term" value="P:angiogenesis"/>
    <property type="evidence" value="ECO:0007669"/>
    <property type="project" value="Ensembl"/>
</dbReference>
<evidence type="ECO:0000256" key="9">
    <source>
        <dbReference type="ARBA" id="ARBA00022833"/>
    </source>
</evidence>
<feature type="compositionally biased region" description="Low complexity" evidence="21">
    <location>
        <begin position="913"/>
        <end position="931"/>
    </location>
</feature>
<name>A0A3B3R952_9TELE</name>
<dbReference type="SUPFAM" id="SSF90209">
    <property type="entry name" value="Ran binding protein zinc finger-like"/>
    <property type="match status" value="4"/>
</dbReference>
<sequence length="1536" mass="154274">MAAAGGGKIRSRRYHIASKPYSKGNQHSGLISRVTDTVKSIVPSWLQKYFRNGEAGGGDGSTLGGQPTQDTPTENCERDSPVMDGRGTPEPSTSGAEPSTSRSALNFHDVLARPPLSRSHLHFSALDGSPGPLAQPSTSSMPFPGGPFAQPSTSSAPFPVTPFTHPSTSVTSFPGGPSSFSLVKEIKDSVSQHEDDNISTTSGFSSRASDKDMTTSKPVPLPLLWSPENERMHAAPPPAQPALKKPAFNLSVFGTSSASLMNSSALNSSQLGDSPFYPGKTTYGGAAAARSSARVRPGTPYQAPVKRQIKAKPAGAQACGVTSATARRILLSLERMSSPLADAKRIPSSVSSPLSTSLDRPDLDAFPSQSKRKKVDSPLPPVQRLMVPVTAAGSRPVSFRASLTPSGSQSRVLDRRSIRDTPAGPSTLSDISEAPRSSSSSSFAYPLSSTPMANSNGGAGGKMKRERTTRPSSRRSDEEVIVEPKLPAISLPIRTFSLPTFSFSSPPTSASSATPIAPAPSTPLSSKHTPLSSNPPFTFSSPIVKAAASSPLVLSPSASGFTFSAPVLKSAPPNINGKALVPPAKSSPPGGPAACEQFEGPFKPAKVLKQGSVLDILRGPGFSSSPPTARSSPGPDASVQDGASAPSIGFGIRPPPGTWSCGTCLVQNGASDSKCAACGTTRPSMDSSSLPQQDGQASAASASSPGFGALFAPPAGSWECDTCLVQNKPDVVRCVACETAKPGTGVKPSLTLPAFTEAQAPPVSASTATATFPSITAAATTTSAPSGFAGFGNKFKKPEGSWECETCMVENKAQDATCVACQSQKPGGVAASIAPSSTAGSTPVPTGGALPGFGDKFKKPEGSWDCEVCLVQNKADVLQCAACQSGKPGASLPPKGFDAAASAPPSFKFGLPSSSSSGTNSTSSSTTSSSGGFKFANPTLGGFKFSAPPEGFKFGSPSSTAKTEEGKKDEPQGGGFKFSFGSGGNGKECPAEGFSFGLAQADEKGTFSFSTHKSKSGSTDEASSTETKPGTSFTFGKSVDAEPIKDQAQTASLFGQAAETNQAGVRVTAPAPTPTPAPTFSFGKAEEKQEPGVPSAGFLFSKAKESPTPSLGFSFNKPDPPKEQPKPSFSFGVASADSGASKSAFGFTAGSTTTATPASSASTTPAPSLFGVNATPASSASTTPPPSIFGVSTTPASSASTTPAPTLFGVSTTPASSASTTPAPSLFGGSTTPASSASTTLAPGLFGANTKPASTTPAPSLFGASTTAAPAPVPSSNPAPFLFGQCVSTETPPAKAFVFGQQQDPSPMQATPQNPPAAPTPAQPFIFGAGAQTAVPSFNFGAAAPSAGSSTVPGQSSSPFVFSSATASSATPAGSSFGLGQTPSFGQGSSQPSAPAFGSAAPSLFSAPVSQPPSFGAQPSANPAPMFGQPASANPTFGTTTASSGSVGGFQFGGSGSFGASSSSATVFTFGGVGASASASAAPAPGTQPPAPTGGFNFGVRPTFNIGSVKSPASVSAPGSHSISGRKIKTAVRRRK</sequence>
<dbReference type="InterPro" id="IPR026054">
    <property type="entry name" value="Nucleoporin"/>
</dbReference>
<dbReference type="PANTHER" id="PTHR23193:SF23">
    <property type="entry name" value="NUCLEAR PORE COMPLEX PROTEIN NUP153"/>
    <property type="match status" value="1"/>
</dbReference>
<evidence type="ECO:0000256" key="16">
    <source>
        <dbReference type="ARBA" id="ARBA00060842"/>
    </source>
</evidence>
<evidence type="ECO:0000256" key="6">
    <source>
        <dbReference type="ARBA" id="ARBA00022737"/>
    </source>
</evidence>
<keyword evidence="14" id="KW-0472">Membrane</keyword>